<dbReference type="EMBL" id="JAGGLV010000031">
    <property type="protein sequence ID" value="MBP2115763.1"/>
    <property type="molecule type" value="Genomic_DNA"/>
</dbReference>
<evidence type="ECO:0000256" key="2">
    <source>
        <dbReference type="ARBA" id="ARBA00022670"/>
    </source>
</evidence>
<accession>A0ABS4P0C1</accession>
<gene>
    <name evidence="5" type="ORF">J2Z70_005962</name>
</gene>
<keyword evidence="3 5" id="KW-0378">Hydrolase</keyword>
<evidence type="ECO:0000313" key="6">
    <source>
        <dbReference type="Proteomes" id="UP000773462"/>
    </source>
</evidence>
<protein>
    <submittedName>
        <fullName evidence="5">Dipeptidase E</fullName>
        <ecNumber evidence="5">3.4.13.21</ecNumber>
    </submittedName>
</protein>
<proteinExistence type="inferred from homology"/>
<dbReference type="EC" id="3.4.13.21" evidence="5"/>
<comment type="caution">
    <text evidence="5">The sequence shown here is derived from an EMBL/GenBank/DDBJ whole genome shotgun (WGS) entry which is preliminary data.</text>
</comment>
<evidence type="ECO:0000256" key="1">
    <source>
        <dbReference type="ARBA" id="ARBA00006534"/>
    </source>
</evidence>
<dbReference type="CDD" id="cd03146">
    <property type="entry name" value="GAT1_Peptidase_E"/>
    <property type="match status" value="1"/>
</dbReference>
<dbReference type="Proteomes" id="UP000773462">
    <property type="component" value="Unassembled WGS sequence"/>
</dbReference>
<dbReference type="RefSeq" id="WP_209878911.1">
    <property type="nucleotide sequence ID" value="NZ_JAGGLV010000031.1"/>
</dbReference>
<evidence type="ECO:0000256" key="3">
    <source>
        <dbReference type="ARBA" id="ARBA00022801"/>
    </source>
</evidence>
<dbReference type="InterPro" id="IPR005320">
    <property type="entry name" value="Peptidase_S51"/>
</dbReference>
<reference evidence="5 6" key="1">
    <citation type="submission" date="2021-03" db="EMBL/GenBank/DDBJ databases">
        <title>Genomic Encyclopedia of Type Strains, Phase IV (KMG-IV): sequencing the most valuable type-strain genomes for metagenomic binning, comparative biology and taxonomic classification.</title>
        <authorList>
            <person name="Goeker M."/>
        </authorList>
    </citation>
    <scope>NUCLEOTIDE SEQUENCE [LARGE SCALE GENOMIC DNA]</scope>
    <source>
        <strain evidence="5 6">DSM 101953</strain>
    </source>
</reference>
<keyword evidence="4" id="KW-0720">Serine protease</keyword>
<dbReference type="SUPFAM" id="SSF52317">
    <property type="entry name" value="Class I glutamine amidotransferase-like"/>
    <property type="match status" value="1"/>
</dbReference>
<keyword evidence="2" id="KW-0645">Protease</keyword>
<dbReference type="PANTHER" id="PTHR20842">
    <property type="entry name" value="PROTEASE S51 ALPHA-ASPARTYL DIPEPTIDASE"/>
    <property type="match status" value="1"/>
</dbReference>
<name>A0ABS4P0C1_9BACL</name>
<comment type="similarity">
    <text evidence="1">Belongs to the peptidase S51 family.</text>
</comment>
<evidence type="ECO:0000256" key="4">
    <source>
        <dbReference type="ARBA" id="ARBA00022825"/>
    </source>
</evidence>
<dbReference type="PANTHER" id="PTHR20842:SF0">
    <property type="entry name" value="ALPHA-ASPARTYL DIPEPTIDASE"/>
    <property type="match status" value="1"/>
</dbReference>
<evidence type="ECO:0000313" key="5">
    <source>
        <dbReference type="EMBL" id="MBP2115763.1"/>
    </source>
</evidence>
<dbReference type="Pfam" id="PF03575">
    <property type="entry name" value="Peptidase_S51"/>
    <property type="match status" value="1"/>
</dbReference>
<organism evidence="5 6">
    <name type="scientific">Paenibacillus silagei</name>
    <dbReference type="NCBI Taxonomy" id="1670801"/>
    <lineage>
        <taxon>Bacteria</taxon>
        <taxon>Bacillati</taxon>
        <taxon>Bacillota</taxon>
        <taxon>Bacilli</taxon>
        <taxon>Bacillales</taxon>
        <taxon>Paenibacillaceae</taxon>
        <taxon>Paenibacillus</taxon>
    </lineage>
</organism>
<dbReference type="Gene3D" id="3.40.50.880">
    <property type="match status" value="1"/>
</dbReference>
<keyword evidence="5" id="KW-0224">Dipeptidase</keyword>
<sequence length="242" mass="27070">MGIIVAIGGGEISELETLAIDQTIVDLTNKKNPKALFIPTASMDAEGYCDSFQLVYGDRLGCEIKHLLLAKNTYAPEEIEDMILSADLIYVGGGNTRKMLDIWREHGVDILLKQAYDSGVVLSGMSAGSICWYEYGHSDSEAFDNEGKWIYIKLKAMGILPGIHCPHYNEDNRETDFLEMVKGMNTTGIAIENHCAIIYKDDGYKVISSREQAKAYKIQEINQQMIVTEIEKHAEYNEIANM</sequence>
<dbReference type="GO" id="GO:0016805">
    <property type="term" value="F:dipeptidase activity"/>
    <property type="evidence" value="ECO:0007669"/>
    <property type="project" value="UniProtKB-KW"/>
</dbReference>
<keyword evidence="6" id="KW-1185">Reference proteome</keyword>
<dbReference type="InterPro" id="IPR029062">
    <property type="entry name" value="Class_I_gatase-like"/>
</dbReference>